<dbReference type="PANTHER" id="PTHR30620:SF16">
    <property type="entry name" value="LYSOSOMAL BETA GLUCOSIDASE"/>
    <property type="match status" value="1"/>
</dbReference>
<proteinExistence type="inferred from homology"/>
<dbReference type="PROSITE" id="PS51257">
    <property type="entry name" value="PROKAR_LIPOPROTEIN"/>
    <property type="match status" value="1"/>
</dbReference>
<keyword evidence="4" id="KW-0732">Signal</keyword>
<comment type="caution">
    <text evidence="10">The sequence shown here is derived from an EMBL/GenBank/DDBJ whole genome shotgun (WGS) entry which is preliminary data.</text>
</comment>
<dbReference type="InterPro" id="IPR036881">
    <property type="entry name" value="Glyco_hydro_3_C_sf"/>
</dbReference>
<keyword evidence="11" id="KW-1185">Reference proteome</keyword>
<evidence type="ECO:0000313" key="10">
    <source>
        <dbReference type="EMBL" id="MEM5948010.1"/>
    </source>
</evidence>
<dbReference type="InterPro" id="IPR001764">
    <property type="entry name" value="Glyco_hydro_3_N"/>
</dbReference>
<evidence type="ECO:0000256" key="6">
    <source>
        <dbReference type="ARBA" id="ARBA00023295"/>
    </source>
</evidence>
<sequence>MKKIFYVFLLVFMVFLVASCVGVGSTEEKAPPSDALYKDISASPEDRARDLLQYMSLEEKIGQMAMVDRQFLASEADIAEYKLGALLSGGGSAPYRNTVEAWRSMVEGYQKKALSTRLGIPLLYGIDAVHGHNNVYGATIFPHNIGLGATRDAELVERIERATALEVAATGIHWTFAPCVTVPQDERWGRTYEGFSEDPAVVAELGAAAIRGFQGGSDISSLGRPDTILATAKHFVADGGTEGGVDRGDAKITEEELQNIHLVPYVDAVKNSVATIMVSFSSINGVKMHSNKHLIMDVLRAKLGFDGLLVSDWAAHTELKGSLAQQLETVINAGLDMIMIPDSYKDFYSTMLKLVEEKKIPMSRIDDAVYHILLTKFRLGLFDNPFVVSAPADVVGSAEHRAIAREAVRKSLVVLKNDKSVLPLKRGAKIAVIGSKANDIGIQCGGWTISWQGKSGNITKGTTILEGLREVAGDSTEIVYHKNLSPSDEIDADVAVVVVGENPYAEMKGDNRSLKLSATDVRLVKTAAEKNIPVALIILSGRPILINEVLDYADAVVAAWLPGTEGAGVADVLMGDFKPVGKLPFAWPRSVSDLPLKIEDEGKALFPYNYGLTF</sequence>
<evidence type="ECO:0000259" key="8">
    <source>
        <dbReference type="Pfam" id="PF00933"/>
    </source>
</evidence>
<dbReference type="Pfam" id="PF00933">
    <property type="entry name" value="Glyco_hydro_3"/>
    <property type="match status" value="1"/>
</dbReference>
<comment type="catalytic activity">
    <reaction evidence="1">
        <text>Hydrolysis of terminal, non-reducing beta-D-glucosyl residues with release of beta-D-glucose.</text>
        <dbReference type="EC" id="3.2.1.21"/>
    </reaction>
</comment>
<dbReference type="PRINTS" id="PR00133">
    <property type="entry name" value="GLHYDRLASE3"/>
</dbReference>
<dbReference type="SUPFAM" id="SSF51445">
    <property type="entry name" value="(Trans)glycosidases"/>
    <property type="match status" value="1"/>
</dbReference>
<reference evidence="10 11" key="1">
    <citation type="submission" date="2024-03" db="EMBL/GenBank/DDBJ databases">
        <title>Ignisphaera cupida sp. nov., a hyperthermophilic hydrolytic archaeon from a hot spring of Kamchatka, and proposal of Ignisphaeraceae fam. nov.</title>
        <authorList>
            <person name="Podosokorskaya O.A."/>
            <person name="Elcheninov A.G."/>
            <person name="Maltseva A.I."/>
            <person name="Zayulina K.S."/>
            <person name="Novikov A."/>
            <person name="Merkel A.Y."/>
        </authorList>
    </citation>
    <scope>NUCLEOTIDE SEQUENCE [LARGE SCALE GENOMIC DNA]</scope>
    <source>
        <strain evidence="10 11">38H-sp</strain>
    </source>
</reference>
<keyword evidence="5 7" id="KW-0378">Hydrolase</keyword>
<dbReference type="InterPro" id="IPR036962">
    <property type="entry name" value="Glyco_hydro_3_N_sf"/>
</dbReference>
<dbReference type="RefSeq" id="WP_420069456.1">
    <property type="nucleotide sequence ID" value="NZ_JBCHKQ010000002.1"/>
</dbReference>
<evidence type="ECO:0000313" key="11">
    <source>
        <dbReference type="Proteomes" id="UP001466331"/>
    </source>
</evidence>
<evidence type="ECO:0000256" key="3">
    <source>
        <dbReference type="ARBA" id="ARBA00012744"/>
    </source>
</evidence>
<dbReference type="PANTHER" id="PTHR30620">
    <property type="entry name" value="PERIPLASMIC BETA-GLUCOSIDASE-RELATED"/>
    <property type="match status" value="1"/>
</dbReference>
<protein>
    <recommendedName>
        <fullName evidence="3">beta-glucosidase</fullName>
        <ecNumber evidence="3">3.2.1.21</ecNumber>
    </recommendedName>
</protein>
<evidence type="ECO:0000256" key="7">
    <source>
        <dbReference type="RuleBase" id="RU361161"/>
    </source>
</evidence>
<keyword evidence="6 7" id="KW-0326">Glycosidase</keyword>
<organism evidence="10 11">
    <name type="scientific">Rarispira pelagica</name>
    <dbReference type="NCBI Taxonomy" id="3141764"/>
    <lineage>
        <taxon>Bacteria</taxon>
        <taxon>Pseudomonadati</taxon>
        <taxon>Spirochaetota</taxon>
        <taxon>Spirochaetia</taxon>
        <taxon>Winmispirales</taxon>
        <taxon>Winmispiraceae</taxon>
        <taxon>Rarispira</taxon>
    </lineage>
</organism>
<dbReference type="SUPFAM" id="SSF52279">
    <property type="entry name" value="Beta-D-glucan exohydrolase, C-terminal domain"/>
    <property type="match status" value="1"/>
</dbReference>
<dbReference type="EMBL" id="JBCHKQ010000002">
    <property type="protein sequence ID" value="MEM5948010.1"/>
    <property type="molecule type" value="Genomic_DNA"/>
</dbReference>
<feature type="domain" description="Glycoside hydrolase family 3 C-terminal" evidence="9">
    <location>
        <begin position="413"/>
        <end position="613"/>
    </location>
</feature>
<dbReference type="Gene3D" id="3.40.50.1700">
    <property type="entry name" value="Glycoside hydrolase family 3 C-terminal domain"/>
    <property type="match status" value="1"/>
</dbReference>
<dbReference type="InterPro" id="IPR017853">
    <property type="entry name" value="GH"/>
</dbReference>
<gene>
    <name evidence="10" type="ORF">WKV44_05600</name>
</gene>
<dbReference type="PROSITE" id="PS00775">
    <property type="entry name" value="GLYCOSYL_HYDROL_F3"/>
    <property type="match status" value="1"/>
</dbReference>
<dbReference type="InterPro" id="IPR051915">
    <property type="entry name" value="Cellulose_Degrad_GH3"/>
</dbReference>
<dbReference type="GO" id="GO:0016787">
    <property type="term" value="F:hydrolase activity"/>
    <property type="evidence" value="ECO:0007669"/>
    <property type="project" value="UniProtKB-KW"/>
</dbReference>
<evidence type="ECO:0000256" key="4">
    <source>
        <dbReference type="ARBA" id="ARBA00022729"/>
    </source>
</evidence>
<dbReference type="Pfam" id="PF01915">
    <property type="entry name" value="Glyco_hydro_3_C"/>
    <property type="match status" value="1"/>
</dbReference>
<accession>A0ABU9UDI1</accession>
<dbReference type="InterPro" id="IPR019800">
    <property type="entry name" value="Glyco_hydro_3_AS"/>
</dbReference>
<comment type="similarity">
    <text evidence="2 7">Belongs to the glycosyl hydrolase 3 family.</text>
</comment>
<evidence type="ECO:0000256" key="5">
    <source>
        <dbReference type="ARBA" id="ARBA00022801"/>
    </source>
</evidence>
<dbReference type="Proteomes" id="UP001466331">
    <property type="component" value="Unassembled WGS sequence"/>
</dbReference>
<evidence type="ECO:0000256" key="2">
    <source>
        <dbReference type="ARBA" id="ARBA00005336"/>
    </source>
</evidence>
<evidence type="ECO:0000256" key="1">
    <source>
        <dbReference type="ARBA" id="ARBA00000448"/>
    </source>
</evidence>
<dbReference type="Gene3D" id="3.20.20.300">
    <property type="entry name" value="Glycoside hydrolase, family 3, N-terminal domain"/>
    <property type="match status" value="1"/>
</dbReference>
<feature type="domain" description="Glycoside hydrolase family 3 N-terminal" evidence="8">
    <location>
        <begin position="57"/>
        <end position="373"/>
    </location>
</feature>
<dbReference type="EC" id="3.2.1.21" evidence="3"/>
<name>A0ABU9UDI1_9SPIR</name>
<dbReference type="InterPro" id="IPR002772">
    <property type="entry name" value="Glyco_hydro_3_C"/>
</dbReference>
<evidence type="ECO:0000259" key="9">
    <source>
        <dbReference type="Pfam" id="PF01915"/>
    </source>
</evidence>